<dbReference type="Proteomes" id="UP000584642">
    <property type="component" value="Unassembled WGS sequence"/>
</dbReference>
<evidence type="ECO:0000259" key="1">
    <source>
        <dbReference type="Pfam" id="PF02627"/>
    </source>
</evidence>
<dbReference type="GO" id="GO:0004601">
    <property type="term" value="F:peroxidase activity"/>
    <property type="evidence" value="ECO:0007669"/>
    <property type="project" value="UniProtKB-KW"/>
</dbReference>
<dbReference type="RefSeq" id="WP_180280151.1">
    <property type="nucleotide sequence ID" value="NZ_JABFDB010000001.1"/>
</dbReference>
<sequence>MPQPDHIMALPVPDPSELDDQAQAYFAKCTEKLGMVPNVLRAYSLRPKKLATFIQFYNELMLGESKLSKLEREMIAVVVSSANRCYYCLVAHGQAVRKLSGDPQLGEMLVMNYRVAPLEARHRAMLDFAWKLTTAPSSVGDDDRNALRDAGFGEEEIFDIADVAGFYNMSNRVATAVDMIPNPEYHALDR</sequence>
<gene>
    <name evidence="2" type="ORF">HND93_01670</name>
</gene>
<organism evidence="2 3">
    <name type="scientific">Azospirillum oleiclasticum</name>
    <dbReference type="NCBI Taxonomy" id="2735135"/>
    <lineage>
        <taxon>Bacteria</taxon>
        <taxon>Pseudomonadati</taxon>
        <taxon>Pseudomonadota</taxon>
        <taxon>Alphaproteobacteria</taxon>
        <taxon>Rhodospirillales</taxon>
        <taxon>Azospirillaceae</taxon>
        <taxon>Azospirillum</taxon>
    </lineage>
</organism>
<name>A0ABX2T265_9PROT</name>
<reference evidence="2 3" key="1">
    <citation type="submission" date="2020-05" db="EMBL/GenBank/DDBJ databases">
        <title>Azospirillum oleiclasticum sp. nov, a nitrogen-fixing and heavy crude oil-emulsifying bacterium isolated from the crude oil of Yumen Oilfield.</title>
        <authorList>
            <person name="Wu D."/>
            <person name="Cai M."/>
            <person name="Zhang X."/>
        </authorList>
    </citation>
    <scope>NUCLEOTIDE SEQUENCE [LARGE SCALE GENOMIC DNA]</scope>
    <source>
        <strain evidence="2 3">ROY-1-1-2</strain>
    </source>
</reference>
<dbReference type="NCBIfam" id="TIGR01926">
    <property type="entry name" value="peroxid_rel"/>
    <property type="match status" value="1"/>
</dbReference>
<dbReference type="SUPFAM" id="SSF69118">
    <property type="entry name" value="AhpD-like"/>
    <property type="match status" value="1"/>
</dbReference>
<dbReference type="Pfam" id="PF02627">
    <property type="entry name" value="CMD"/>
    <property type="match status" value="1"/>
</dbReference>
<proteinExistence type="predicted"/>
<dbReference type="Gene3D" id="1.20.5.810">
    <property type="entry name" value="AhpD-like"/>
    <property type="match status" value="1"/>
</dbReference>
<keyword evidence="3" id="KW-1185">Reference proteome</keyword>
<protein>
    <submittedName>
        <fullName evidence="2">Peroxidase-related enzyme</fullName>
    </submittedName>
</protein>
<dbReference type="InterPro" id="IPR004675">
    <property type="entry name" value="AhpD_core"/>
</dbReference>
<dbReference type="InterPro" id="IPR029032">
    <property type="entry name" value="AhpD-like"/>
</dbReference>
<dbReference type="PANTHER" id="PTHR35446:SF2">
    <property type="entry name" value="CARBOXYMUCONOLACTONE DECARBOXYLASE-LIKE DOMAIN-CONTAINING PROTEIN"/>
    <property type="match status" value="1"/>
</dbReference>
<evidence type="ECO:0000313" key="3">
    <source>
        <dbReference type="Proteomes" id="UP000584642"/>
    </source>
</evidence>
<dbReference type="InterPro" id="IPR003779">
    <property type="entry name" value="CMD-like"/>
</dbReference>
<accession>A0ABX2T265</accession>
<keyword evidence="2" id="KW-0560">Oxidoreductase</keyword>
<dbReference type="Gene3D" id="1.20.1290.10">
    <property type="entry name" value="AhpD-like"/>
    <property type="match status" value="1"/>
</dbReference>
<dbReference type="EMBL" id="JABFDB010000001">
    <property type="protein sequence ID" value="NYZ18405.1"/>
    <property type="molecule type" value="Genomic_DNA"/>
</dbReference>
<dbReference type="InterPro" id="IPR010195">
    <property type="entry name" value="Uncharacterised_peroxidase-rel"/>
</dbReference>
<feature type="domain" description="Carboxymuconolactone decarboxylase-like" evidence="1">
    <location>
        <begin position="50"/>
        <end position="100"/>
    </location>
</feature>
<keyword evidence="2" id="KW-0575">Peroxidase</keyword>
<dbReference type="PANTHER" id="PTHR35446">
    <property type="entry name" value="SI:CH211-175M2.5"/>
    <property type="match status" value="1"/>
</dbReference>
<comment type="caution">
    <text evidence="2">The sequence shown here is derived from an EMBL/GenBank/DDBJ whole genome shotgun (WGS) entry which is preliminary data.</text>
</comment>
<dbReference type="NCBIfam" id="TIGR00778">
    <property type="entry name" value="ahpD_dom"/>
    <property type="match status" value="1"/>
</dbReference>
<evidence type="ECO:0000313" key="2">
    <source>
        <dbReference type="EMBL" id="NYZ18405.1"/>
    </source>
</evidence>